<evidence type="ECO:0000313" key="11">
    <source>
        <dbReference type="Proteomes" id="UP000048289"/>
    </source>
</evidence>
<evidence type="ECO:0000313" key="12">
    <source>
        <dbReference type="Proteomes" id="UP000048600"/>
    </source>
</evidence>
<reference evidence="3" key="3">
    <citation type="submission" date="2015-03" db="EMBL/GenBank/DDBJ databases">
        <authorList>
            <person name="Murphy D."/>
        </authorList>
    </citation>
    <scope>NUCLEOTIDE SEQUENCE [LARGE SCALE GENOMIC DNA]</scope>
    <source>
        <strain evidence="3">K00500041</strain>
    </source>
</reference>
<dbReference type="EMBL" id="CSBK01000702">
    <property type="protein sequence ID" value="COX78810.1"/>
    <property type="molecule type" value="Genomic_DNA"/>
</dbReference>
<dbReference type="AlphaFoldDB" id="A0A0U0RJX0"/>
<evidence type="ECO:0000313" key="7">
    <source>
        <dbReference type="Proteomes" id="UP000038802"/>
    </source>
</evidence>
<evidence type="ECO:0000313" key="2">
    <source>
        <dbReference type="EMBL" id="CFS06663.1"/>
    </source>
</evidence>
<sequence length="162" mass="17390">MPTVLVAVHEVVMDEREVVHQFNRDGSGNRRVGVGAGGFGGDKHQSRTDCLAAVVVHWTAAFIRPAEVVGHDGPHVGIEAVSHLAQRRCDEFVCESQNGKRATGHTVAVGLRWQSVLFVGTAHCVNLAFAHGTAHGQVAQQYAKMCTMCNGGGTIGDRWSDY</sequence>
<accession>A0A0U0RJX0</accession>
<protein>
    <submittedName>
        <fullName evidence="3">Uncharacterized protein</fullName>
    </submittedName>
</protein>
<proteinExistence type="predicted"/>
<dbReference type="EMBL" id="CFOE01000574">
    <property type="protein sequence ID" value="CFE43278.1"/>
    <property type="molecule type" value="Genomic_DNA"/>
</dbReference>
<gene>
    <name evidence="2" type="ORF">ERS007657_03850</name>
    <name evidence="1" type="ORF">ERS007681_03375</name>
    <name evidence="3" type="ORF">ERS007703_02247</name>
    <name evidence="4" type="ORF">ERS007720_01791</name>
    <name evidence="6" type="ORF">ERS007739_01724</name>
    <name evidence="5" type="ORF">ERS007741_03675</name>
</gene>
<dbReference type="EMBL" id="CHKL01000593">
    <property type="protein sequence ID" value="COX03888.1"/>
    <property type="molecule type" value="Genomic_DNA"/>
</dbReference>
<dbReference type="EMBL" id="CSAE01000232">
    <property type="protein sequence ID" value="COV88943.1"/>
    <property type="molecule type" value="Genomic_DNA"/>
</dbReference>
<evidence type="ECO:0000313" key="4">
    <source>
        <dbReference type="EMBL" id="COW13280.1"/>
    </source>
</evidence>
<dbReference type="EMBL" id="CGCX01002095">
    <property type="protein sequence ID" value="CFS06663.1"/>
    <property type="molecule type" value="Genomic_DNA"/>
</dbReference>
<dbReference type="Proteomes" id="UP000038802">
    <property type="component" value="Unassembled WGS sequence"/>
</dbReference>
<dbReference type="EMBL" id="CSAJ01000193">
    <property type="protein sequence ID" value="COW13280.1"/>
    <property type="molecule type" value="Genomic_DNA"/>
</dbReference>
<evidence type="ECO:0000313" key="5">
    <source>
        <dbReference type="EMBL" id="COX03888.1"/>
    </source>
</evidence>
<evidence type="ECO:0000313" key="1">
    <source>
        <dbReference type="EMBL" id="CFE43278.1"/>
    </source>
</evidence>
<evidence type="ECO:0000313" key="8">
    <source>
        <dbReference type="Proteomes" id="UP000039021"/>
    </source>
</evidence>
<evidence type="ECO:0000313" key="3">
    <source>
        <dbReference type="EMBL" id="COV88943.1"/>
    </source>
</evidence>
<name>A0A0U0RJX0_MYCTX</name>
<dbReference type="Proteomes" id="UP000048289">
    <property type="component" value="Unassembled WGS sequence"/>
</dbReference>
<dbReference type="Proteomes" id="UP000048600">
    <property type="component" value="Unassembled WGS sequence"/>
</dbReference>
<evidence type="ECO:0000313" key="9">
    <source>
        <dbReference type="Proteomes" id="UP000044938"/>
    </source>
</evidence>
<dbReference type="Proteomes" id="UP000039021">
    <property type="component" value="Unassembled WGS sequence"/>
</dbReference>
<evidence type="ECO:0000313" key="6">
    <source>
        <dbReference type="EMBL" id="COX78810.1"/>
    </source>
</evidence>
<organism evidence="3 7">
    <name type="scientific">Mycobacterium tuberculosis</name>
    <dbReference type="NCBI Taxonomy" id="1773"/>
    <lineage>
        <taxon>Bacteria</taxon>
        <taxon>Bacillati</taxon>
        <taxon>Actinomycetota</taxon>
        <taxon>Actinomycetes</taxon>
        <taxon>Mycobacteriales</taxon>
        <taxon>Mycobacteriaceae</taxon>
        <taxon>Mycobacterium</taxon>
        <taxon>Mycobacterium tuberculosis complex</taxon>
    </lineage>
</organism>
<dbReference type="Proteomes" id="UP000044938">
    <property type="component" value="Unassembled WGS sequence"/>
</dbReference>
<reference evidence="6" key="1">
    <citation type="submission" date="2015-03" db="EMBL/GenBank/DDBJ databases">
        <authorList>
            <consortium name="Pathogen Informatics"/>
            <person name="Murphy D."/>
        </authorList>
    </citation>
    <scope>NUCLEOTIDE SEQUENCE</scope>
    <source>
        <strain evidence="6">N09902308</strain>
    </source>
</reference>
<reference evidence="7 8" key="2">
    <citation type="submission" date="2015-03" db="EMBL/GenBank/DDBJ databases">
        <authorList>
            <consortium name="Pathogen Informatics"/>
        </authorList>
    </citation>
    <scope>NUCLEOTIDE SEQUENCE [LARGE SCALE GENOMIC DNA]</scope>
    <source>
        <strain evidence="2 10">C09601061</strain>
        <strain evidence="1 11">G09901357</strain>
        <strain evidence="7">K00500041</strain>
        <strain evidence="4 9">M09401471</strain>
        <strain evidence="8">N09902308</strain>
        <strain evidence="5 12">P00601463</strain>
    </source>
</reference>
<evidence type="ECO:0000313" key="10">
    <source>
        <dbReference type="Proteomes" id="UP000046680"/>
    </source>
</evidence>
<dbReference type="Proteomes" id="UP000046680">
    <property type="component" value="Unassembled WGS sequence"/>
</dbReference>